<proteinExistence type="predicted"/>
<dbReference type="Proteomes" id="UP001597058">
    <property type="component" value="Unassembled WGS sequence"/>
</dbReference>
<protein>
    <recommendedName>
        <fullName evidence="3">Secreted protein</fullName>
    </recommendedName>
</protein>
<evidence type="ECO:0000313" key="1">
    <source>
        <dbReference type="EMBL" id="MFD1305834.1"/>
    </source>
</evidence>
<sequence>MDLWLTVAASGSLWAAVAASRFAWAPALSRGIDTWAWAIASEACPSQVAESSPKSPKRRVALARSPVQVRNASAPSPFHSTYCGRTLSSSAILRISLAAAVSRAAAACTVPAFA</sequence>
<name>A0ABW3X856_9ACTN</name>
<accession>A0ABW3X856</accession>
<evidence type="ECO:0008006" key="3">
    <source>
        <dbReference type="Google" id="ProtNLM"/>
    </source>
</evidence>
<gene>
    <name evidence="1" type="ORF">ACFQ5X_08235</name>
</gene>
<keyword evidence="2" id="KW-1185">Reference proteome</keyword>
<comment type="caution">
    <text evidence="1">The sequence shown here is derived from an EMBL/GenBank/DDBJ whole genome shotgun (WGS) entry which is preliminary data.</text>
</comment>
<evidence type="ECO:0000313" key="2">
    <source>
        <dbReference type="Proteomes" id="UP001597058"/>
    </source>
</evidence>
<reference evidence="2" key="1">
    <citation type="journal article" date="2019" name="Int. J. Syst. Evol. Microbiol.">
        <title>The Global Catalogue of Microorganisms (GCM) 10K type strain sequencing project: providing services to taxonomists for standard genome sequencing and annotation.</title>
        <authorList>
            <consortium name="The Broad Institute Genomics Platform"/>
            <consortium name="The Broad Institute Genome Sequencing Center for Infectious Disease"/>
            <person name="Wu L."/>
            <person name="Ma J."/>
        </authorList>
    </citation>
    <scope>NUCLEOTIDE SEQUENCE [LARGE SCALE GENOMIC DNA]</scope>
    <source>
        <strain evidence="2">CGMCC 4.7020</strain>
    </source>
</reference>
<dbReference type="EMBL" id="JBHTMM010000007">
    <property type="protein sequence ID" value="MFD1305834.1"/>
    <property type="molecule type" value="Genomic_DNA"/>
</dbReference>
<organism evidence="1 2">
    <name type="scientific">Streptomyces kaempferi</name>
    <dbReference type="NCBI Taxonomy" id="333725"/>
    <lineage>
        <taxon>Bacteria</taxon>
        <taxon>Bacillati</taxon>
        <taxon>Actinomycetota</taxon>
        <taxon>Actinomycetes</taxon>
        <taxon>Kitasatosporales</taxon>
        <taxon>Streptomycetaceae</taxon>
        <taxon>Streptomyces</taxon>
    </lineage>
</organism>
<dbReference type="RefSeq" id="WP_329527135.1">
    <property type="nucleotide sequence ID" value="NZ_JBHSKH010000075.1"/>
</dbReference>